<keyword evidence="4 8" id="KW-0677">Repeat</keyword>
<dbReference type="PROSITE" id="PS51051">
    <property type="entry name" value="DSL"/>
    <property type="match status" value="1"/>
</dbReference>
<dbReference type="Gene3D" id="2.60.40.3510">
    <property type="match status" value="1"/>
</dbReference>
<dbReference type="InterPro" id="IPR011651">
    <property type="entry name" value="Notch_ligand_N"/>
</dbReference>
<keyword evidence="8" id="KW-0472">Membrane</keyword>
<evidence type="ECO:0000256" key="7">
    <source>
        <dbReference type="ARBA" id="ARBA00023180"/>
    </source>
</evidence>
<keyword evidence="7" id="KW-0325">Glycoprotein</keyword>
<dbReference type="VEuPathDB" id="VectorBase:AATE015847"/>
<dbReference type="GO" id="GO:0090596">
    <property type="term" value="P:sensory organ morphogenesis"/>
    <property type="evidence" value="ECO:0007669"/>
    <property type="project" value="UniProtKB-ARBA"/>
</dbReference>
<organism evidence="10">
    <name type="scientific">Anopheles atroparvus</name>
    <name type="common">European mosquito</name>
    <dbReference type="NCBI Taxonomy" id="41427"/>
    <lineage>
        <taxon>Eukaryota</taxon>
        <taxon>Metazoa</taxon>
        <taxon>Ecdysozoa</taxon>
        <taxon>Arthropoda</taxon>
        <taxon>Hexapoda</taxon>
        <taxon>Insecta</taxon>
        <taxon>Pterygota</taxon>
        <taxon>Neoptera</taxon>
        <taxon>Endopterygota</taxon>
        <taxon>Diptera</taxon>
        <taxon>Nematocera</taxon>
        <taxon>Culicoidea</taxon>
        <taxon>Culicidae</taxon>
        <taxon>Anophelinae</taxon>
        <taxon>Anopheles</taxon>
    </lineage>
</organism>
<keyword evidence="1 8" id="KW-0217">Developmental protein</keyword>
<dbReference type="STRING" id="41427.A0A182JD50"/>
<evidence type="ECO:0000256" key="2">
    <source>
        <dbReference type="ARBA" id="ARBA00022536"/>
    </source>
</evidence>
<feature type="compositionally biased region" description="Basic and acidic residues" evidence="9">
    <location>
        <begin position="201"/>
        <end position="211"/>
    </location>
</feature>
<evidence type="ECO:0000256" key="1">
    <source>
        <dbReference type="ARBA" id="ARBA00022473"/>
    </source>
</evidence>
<keyword evidence="6 8" id="KW-1015">Disulfide bond</keyword>
<dbReference type="GO" id="GO:0007219">
    <property type="term" value="P:Notch signaling pathway"/>
    <property type="evidence" value="ECO:0007669"/>
    <property type="project" value="InterPro"/>
</dbReference>
<keyword evidence="2 8" id="KW-0245">EGF-like domain</keyword>
<keyword evidence="8" id="KW-0732">Signal</keyword>
<comment type="function">
    <text evidence="8">Putative Notch ligand involved in the mediation of Notch signaling.</text>
</comment>
<evidence type="ECO:0000256" key="9">
    <source>
        <dbReference type="SAM" id="MobiDB-lite"/>
    </source>
</evidence>
<dbReference type="AlphaFoldDB" id="A0A182JD50"/>
<evidence type="ECO:0000256" key="5">
    <source>
        <dbReference type="ARBA" id="ARBA00022989"/>
    </source>
</evidence>
<comment type="subcellular location">
    <subcellularLocation>
        <location evidence="8">Membrane</location>
        <topology evidence="8">Single-pass type I membrane protein</topology>
    </subcellularLocation>
</comment>
<dbReference type="SMART" id="SM00051">
    <property type="entry name" value="DSL"/>
    <property type="match status" value="1"/>
</dbReference>
<dbReference type="Gene3D" id="2.10.25.140">
    <property type="match status" value="1"/>
</dbReference>
<dbReference type="Pfam" id="PF01414">
    <property type="entry name" value="DSL"/>
    <property type="match status" value="1"/>
</dbReference>
<evidence type="ECO:0000256" key="8">
    <source>
        <dbReference type="RuleBase" id="RU280815"/>
    </source>
</evidence>
<feature type="region of interest" description="Disordered" evidence="9">
    <location>
        <begin position="20"/>
        <end position="40"/>
    </location>
</feature>
<evidence type="ECO:0000256" key="4">
    <source>
        <dbReference type="ARBA" id="ARBA00022737"/>
    </source>
</evidence>
<accession>A0A182JD50</accession>
<evidence type="ECO:0000256" key="3">
    <source>
        <dbReference type="ARBA" id="ARBA00022692"/>
    </source>
</evidence>
<dbReference type="InterPro" id="IPR001774">
    <property type="entry name" value="DSL"/>
</dbReference>
<sequence length="211" mass="23548">MTGMTGARSYRVPINQPRVKPQISDLPFSSLDDDPETKPTTPTAMMMMMMTGQVIIAVVKGRKSFTLILQALDMYNESYSISEQLIDETSYSGVVLPSHDWHTLDHIGKSARITYRVRVQCADNYYNTTCTTFCRPRNDQFGHYTCGKEGNKVCLPGWQGANCEKASLQIPPKLRDGVGQPYASHPPNKLANAPTPLPEPIAEHDRDNVRS</sequence>
<dbReference type="GO" id="GO:0035282">
    <property type="term" value="P:segmentation"/>
    <property type="evidence" value="ECO:0007669"/>
    <property type="project" value="UniProtKB-ARBA"/>
</dbReference>
<dbReference type="GO" id="GO:0046331">
    <property type="term" value="P:lateral inhibition"/>
    <property type="evidence" value="ECO:0007669"/>
    <property type="project" value="UniProtKB-ARBA"/>
</dbReference>
<dbReference type="EnsemblMetazoa" id="AATE015847-RA">
    <property type="protein sequence ID" value="AATE015847-PA.1"/>
    <property type="gene ID" value="AATE015847"/>
</dbReference>
<dbReference type="FunFam" id="2.10.25.140:FF:000001">
    <property type="entry name" value="Delta-like protein"/>
    <property type="match status" value="1"/>
</dbReference>
<dbReference type="GO" id="GO:0048018">
    <property type="term" value="F:receptor ligand activity"/>
    <property type="evidence" value="ECO:0007669"/>
    <property type="project" value="UniProtKB-ARBA"/>
</dbReference>
<name>A0A182JD50_ANOAO</name>
<dbReference type="GO" id="GO:0016020">
    <property type="term" value="C:membrane"/>
    <property type="evidence" value="ECO:0007669"/>
    <property type="project" value="UniProtKB-SubCell"/>
</dbReference>
<dbReference type="GO" id="GO:0009952">
    <property type="term" value="P:anterior/posterior pattern specification"/>
    <property type="evidence" value="ECO:0007669"/>
    <property type="project" value="UniProtKB-ARBA"/>
</dbReference>
<reference evidence="10" key="1">
    <citation type="submission" date="2022-08" db="UniProtKB">
        <authorList>
            <consortium name="EnsemblMetazoa"/>
        </authorList>
    </citation>
    <scope>IDENTIFICATION</scope>
    <source>
        <strain evidence="10">EBRO</strain>
    </source>
</reference>
<proteinExistence type="predicted"/>
<keyword evidence="3 8" id="KW-0812">Transmembrane</keyword>
<keyword evidence="5 8" id="KW-1133">Transmembrane helix</keyword>
<dbReference type="Pfam" id="PF07657">
    <property type="entry name" value="MNNL"/>
    <property type="match status" value="1"/>
</dbReference>
<feature type="region of interest" description="Disordered" evidence="9">
    <location>
        <begin position="174"/>
        <end position="211"/>
    </location>
</feature>
<protein>
    <recommendedName>
        <fullName evidence="8">Delta-like protein</fullName>
    </recommendedName>
</protein>
<evidence type="ECO:0000313" key="10">
    <source>
        <dbReference type="EnsemblMetazoa" id="AATE015847-PA.1"/>
    </source>
</evidence>
<evidence type="ECO:0000256" key="6">
    <source>
        <dbReference type="ARBA" id="ARBA00023157"/>
    </source>
</evidence>